<feature type="repeat" description="WD" evidence="5">
    <location>
        <begin position="18"/>
        <end position="59"/>
    </location>
</feature>
<evidence type="ECO:0000256" key="1">
    <source>
        <dbReference type="ARBA" id="ARBA00022574"/>
    </source>
</evidence>
<dbReference type="EMBL" id="JAEUBD010000146">
    <property type="protein sequence ID" value="KAH3676952.1"/>
    <property type="molecule type" value="Genomic_DNA"/>
</dbReference>
<gene>
    <name evidence="6" type="ORF">OGATHE_001442</name>
</gene>
<dbReference type="AlphaFoldDB" id="A0A9P8PRG2"/>
<keyword evidence="7" id="KW-1185">Reference proteome</keyword>
<evidence type="ECO:0000256" key="3">
    <source>
        <dbReference type="ARBA" id="ARBA00022737"/>
    </source>
</evidence>
<dbReference type="PROSITE" id="PS00678">
    <property type="entry name" value="WD_REPEATS_1"/>
    <property type="match status" value="2"/>
</dbReference>
<reference evidence="6" key="2">
    <citation type="submission" date="2021-01" db="EMBL/GenBank/DDBJ databases">
        <authorList>
            <person name="Schikora-Tamarit M.A."/>
        </authorList>
    </citation>
    <scope>NUCLEOTIDE SEQUENCE</scope>
    <source>
        <strain evidence="6">NCAIM Y.01608</strain>
    </source>
</reference>
<evidence type="ECO:0000256" key="4">
    <source>
        <dbReference type="ARBA" id="ARBA00023187"/>
    </source>
</evidence>
<feature type="repeat" description="WD" evidence="5">
    <location>
        <begin position="123"/>
        <end position="151"/>
    </location>
</feature>
<comment type="caution">
    <text evidence="6">The sequence shown here is derived from an EMBL/GenBank/DDBJ whole genome shotgun (WGS) entry which is preliminary data.</text>
</comment>
<keyword evidence="2" id="KW-0507">mRNA processing</keyword>
<dbReference type="PRINTS" id="PR00320">
    <property type="entry name" value="GPROTEINBRPT"/>
</dbReference>
<dbReference type="PANTHER" id="PTHR44006">
    <property type="entry name" value="U5 SMALL NUCLEAR RIBONUCLEOPROTEIN 40 KDA PROTEIN"/>
    <property type="match status" value="1"/>
</dbReference>
<sequence length="321" mass="36138">MSLVVHQNGTSVPYALRLNGHKGAVLANRFNEDGTLVASGGVDRNLIVWKIPDSPELIKEELPYDYNVANITKSAITSIRWSHLNENHLLVASADSTATVFDITKNQKIKTFYHKMCINEISNSDNDMLVTCSDDGSVKLWDSRSRFEIDTVQHKYPLLTATIDSKDQRFYFAGIDPTVFCYDARKRSMLLWEECNQTNNVTSLALSPDESYLVSKSVDNTIKYYDSRLYTKGLRARPYVFDGAKASTDDFLTRLKAVKKSDGKEYIISGSNDAHVYVWDFASRRLKSRLDGHLGTVLDVDLVNDRLISGSIDGTLILRSL</sequence>
<dbReference type="OrthoDB" id="1068471at2759"/>
<dbReference type="GO" id="GO:0006397">
    <property type="term" value="P:mRNA processing"/>
    <property type="evidence" value="ECO:0007669"/>
    <property type="project" value="UniProtKB-KW"/>
</dbReference>
<dbReference type="Pfam" id="PF00400">
    <property type="entry name" value="WD40"/>
    <property type="match status" value="2"/>
</dbReference>
<dbReference type="PROSITE" id="PS50082">
    <property type="entry name" value="WD_REPEATS_2"/>
    <property type="match status" value="4"/>
</dbReference>
<proteinExistence type="predicted"/>
<dbReference type="GO" id="GO:0008380">
    <property type="term" value="P:RNA splicing"/>
    <property type="evidence" value="ECO:0007669"/>
    <property type="project" value="UniProtKB-KW"/>
</dbReference>
<dbReference type="Gene3D" id="2.130.10.10">
    <property type="entry name" value="YVTN repeat-like/Quinoprotein amine dehydrogenase"/>
    <property type="match status" value="1"/>
</dbReference>
<reference evidence="6" key="1">
    <citation type="journal article" date="2021" name="Open Biol.">
        <title>Shared evolutionary footprints suggest mitochondrial oxidative damage underlies multiple complex I losses in fungi.</title>
        <authorList>
            <person name="Schikora-Tamarit M.A."/>
            <person name="Marcet-Houben M."/>
            <person name="Nosek J."/>
            <person name="Gabaldon T."/>
        </authorList>
    </citation>
    <scope>NUCLEOTIDE SEQUENCE</scope>
    <source>
        <strain evidence="6">NCAIM Y.01608</strain>
    </source>
</reference>
<evidence type="ECO:0000256" key="5">
    <source>
        <dbReference type="PROSITE-ProRule" id="PRU00221"/>
    </source>
</evidence>
<evidence type="ECO:0000313" key="6">
    <source>
        <dbReference type="EMBL" id="KAH3676952.1"/>
    </source>
</evidence>
<dbReference type="InterPro" id="IPR001680">
    <property type="entry name" value="WD40_rpt"/>
</dbReference>
<keyword evidence="1 5" id="KW-0853">WD repeat</keyword>
<dbReference type="InterPro" id="IPR036322">
    <property type="entry name" value="WD40_repeat_dom_sf"/>
</dbReference>
<dbReference type="PROSITE" id="PS50294">
    <property type="entry name" value="WD_REPEATS_REGION"/>
    <property type="match status" value="1"/>
</dbReference>
<dbReference type="InterPro" id="IPR019775">
    <property type="entry name" value="WD40_repeat_CS"/>
</dbReference>
<keyword evidence="4" id="KW-0508">mRNA splicing</keyword>
<feature type="repeat" description="WD" evidence="5">
    <location>
        <begin position="194"/>
        <end position="226"/>
    </location>
</feature>
<dbReference type="InterPro" id="IPR015943">
    <property type="entry name" value="WD40/YVTN_repeat-like_dom_sf"/>
</dbReference>
<evidence type="ECO:0008006" key="8">
    <source>
        <dbReference type="Google" id="ProtNLM"/>
    </source>
</evidence>
<dbReference type="SUPFAM" id="SSF50978">
    <property type="entry name" value="WD40 repeat-like"/>
    <property type="match status" value="1"/>
</dbReference>
<dbReference type="PANTHER" id="PTHR44006:SF1">
    <property type="entry name" value="U5 SMALL NUCLEAR RIBONUCLEOPROTEIN 40 KDA PROTEIN"/>
    <property type="match status" value="1"/>
</dbReference>
<keyword evidence="3" id="KW-0677">Repeat</keyword>
<name>A0A9P8PRG2_9ASCO</name>
<organism evidence="6 7">
    <name type="scientific">Ogataea polymorpha</name>
    <dbReference type="NCBI Taxonomy" id="460523"/>
    <lineage>
        <taxon>Eukaryota</taxon>
        <taxon>Fungi</taxon>
        <taxon>Dikarya</taxon>
        <taxon>Ascomycota</taxon>
        <taxon>Saccharomycotina</taxon>
        <taxon>Pichiomycetes</taxon>
        <taxon>Pichiales</taxon>
        <taxon>Pichiaceae</taxon>
        <taxon>Ogataea</taxon>
    </lineage>
</organism>
<dbReference type="InterPro" id="IPR052234">
    <property type="entry name" value="U5_snRNP_Component"/>
</dbReference>
<dbReference type="SMART" id="SM00320">
    <property type="entry name" value="WD40"/>
    <property type="match status" value="7"/>
</dbReference>
<dbReference type="Proteomes" id="UP000788993">
    <property type="component" value="Unassembled WGS sequence"/>
</dbReference>
<protein>
    <recommendedName>
        <fullName evidence="8">Anaphase-promoting complex subunit 4 WD40 domain-containing protein</fullName>
    </recommendedName>
</protein>
<evidence type="ECO:0000256" key="2">
    <source>
        <dbReference type="ARBA" id="ARBA00022664"/>
    </source>
</evidence>
<dbReference type="Pfam" id="PF02239">
    <property type="entry name" value="Cytochrom_D1"/>
    <property type="match status" value="1"/>
</dbReference>
<dbReference type="InterPro" id="IPR020472">
    <property type="entry name" value="WD40_PAC1"/>
</dbReference>
<accession>A0A9P8PRG2</accession>
<dbReference type="GO" id="GO:0071013">
    <property type="term" value="C:catalytic step 2 spliceosome"/>
    <property type="evidence" value="ECO:0007669"/>
    <property type="project" value="TreeGrafter"/>
</dbReference>
<dbReference type="GO" id="GO:0003723">
    <property type="term" value="F:RNA binding"/>
    <property type="evidence" value="ECO:0007669"/>
    <property type="project" value="TreeGrafter"/>
</dbReference>
<feature type="repeat" description="WD" evidence="5">
    <location>
        <begin position="266"/>
        <end position="289"/>
    </location>
</feature>
<evidence type="ECO:0000313" key="7">
    <source>
        <dbReference type="Proteomes" id="UP000788993"/>
    </source>
</evidence>